<keyword evidence="1" id="KW-0067">ATP-binding</keyword>
<dbReference type="InterPro" id="IPR011009">
    <property type="entry name" value="Kinase-like_dom_sf"/>
</dbReference>
<dbReference type="GO" id="GO:0005524">
    <property type="term" value="F:ATP binding"/>
    <property type="evidence" value="ECO:0007669"/>
    <property type="project" value="UniProtKB-UniRule"/>
</dbReference>
<dbReference type="Gene3D" id="1.10.510.10">
    <property type="entry name" value="Transferase(Phosphotransferase) domain 1"/>
    <property type="match status" value="1"/>
</dbReference>
<keyword evidence="1" id="KW-0547">Nucleotide-binding</keyword>
<comment type="caution">
    <text evidence="3">The sequence shown here is derived from an EMBL/GenBank/DDBJ whole genome shotgun (WGS) entry which is preliminary data.</text>
</comment>
<dbReference type="Pfam" id="PF07714">
    <property type="entry name" value="PK_Tyr_Ser-Thr"/>
    <property type="match status" value="1"/>
</dbReference>
<dbReference type="InterPro" id="IPR020635">
    <property type="entry name" value="Tyr_kinase_cat_dom"/>
</dbReference>
<evidence type="ECO:0000313" key="3">
    <source>
        <dbReference type="EMBL" id="KAG6538543.1"/>
    </source>
</evidence>
<dbReference type="PROSITE" id="PS50011">
    <property type="entry name" value="PROTEIN_KINASE_DOM"/>
    <property type="match status" value="1"/>
</dbReference>
<feature type="binding site" evidence="1">
    <location>
        <position position="201"/>
    </location>
    <ligand>
        <name>ATP</name>
        <dbReference type="ChEBI" id="CHEBI:30616"/>
    </ligand>
</feature>
<evidence type="ECO:0000259" key="2">
    <source>
        <dbReference type="PROSITE" id="PS50011"/>
    </source>
</evidence>
<dbReference type="GO" id="GO:0004713">
    <property type="term" value="F:protein tyrosine kinase activity"/>
    <property type="evidence" value="ECO:0007669"/>
    <property type="project" value="InterPro"/>
</dbReference>
<evidence type="ECO:0000313" key="4">
    <source>
        <dbReference type="Proteomes" id="UP000734854"/>
    </source>
</evidence>
<proteinExistence type="predicted"/>
<feature type="domain" description="Protein kinase" evidence="2">
    <location>
        <begin position="166"/>
        <end position="301"/>
    </location>
</feature>
<name>A0A8J5I9X4_ZINOF</name>
<dbReference type="SMART" id="SM00219">
    <property type="entry name" value="TyrKc"/>
    <property type="match status" value="1"/>
</dbReference>
<reference evidence="3 4" key="1">
    <citation type="submission" date="2020-08" db="EMBL/GenBank/DDBJ databases">
        <title>Plant Genome Project.</title>
        <authorList>
            <person name="Zhang R.-G."/>
        </authorList>
    </citation>
    <scope>NUCLEOTIDE SEQUENCE [LARGE SCALE GENOMIC DNA]</scope>
    <source>
        <tissue evidence="3">Rhizome</tissue>
    </source>
</reference>
<keyword evidence="4" id="KW-1185">Reference proteome</keyword>
<evidence type="ECO:0000256" key="1">
    <source>
        <dbReference type="PROSITE-ProRule" id="PRU10141"/>
    </source>
</evidence>
<dbReference type="PANTHER" id="PTHR45621">
    <property type="entry name" value="OS01G0588500 PROTEIN-RELATED"/>
    <property type="match status" value="1"/>
</dbReference>
<dbReference type="SUPFAM" id="SSF56112">
    <property type="entry name" value="Protein kinase-like (PK-like)"/>
    <property type="match status" value="1"/>
</dbReference>
<dbReference type="InterPro" id="IPR017441">
    <property type="entry name" value="Protein_kinase_ATP_BS"/>
</dbReference>
<sequence>MRTVAPDGPRSCTVDGGFKGGATVLEAGGRWRNNGLDWPAARIAVATVAAHDPQKSSDCVRDLLFSFRRFCPLPRMGCFSYFKKRYISIRSGVSPPIQGTTPISSQMSISKDGTGMSEDSAAVEQMSKSTFSASSQKSIPELYEERGAHNLRVFELKELRNATNDFSRLLKIGEGGFGSVYKGYVKPPNGKGDRTIVAIKKLNPQGMQGHKQWLTEVQFLGIVEHTNLVKLIGYCSVDGERGAQRMLVYEFLPNKTLDDHLFNRAYPSLPWAIRLQIALGAAEGLAYLHERMEIQVSLEKP</sequence>
<organism evidence="3 4">
    <name type="scientific">Zingiber officinale</name>
    <name type="common">Ginger</name>
    <name type="synonym">Amomum zingiber</name>
    <dbReference type="NCBI Taxonomy" id="94328"/>
    <lineage>
        <taxon>Eukaryota</taxon>
        <taxon>Viridiplantae</taxon>
        <taxon>Streptophyta</taxon>
        <taxon>Embryophyta</taxon>
        <taxon>Tracheophyta</taxon>
        <taxon>Spermatophyta</taxon>
        <taxon>Magnoliopsida</taxon>
        <taxon>Liliopsida</taxon>
        <taxon>Zingiberales</taxon>
        <taxon>Zingiberaceae</taxon>
        <taxon>Zingiber</taxon>
    </lineage>
</organism>
<protein>
    <recommendedName>
        <fullName evidence="2">Protein kinase domain-containing protein</fullName>
    </recommendedName>
</protein>
<dbReference type="PROSITE" id="PS00107">
    <property type="entry name" value="PROTEIN_KINASE_ATP"/>
    <property type="match status" value="1"/>
</dbReference>
<dbReference type="Gene3D" id="3.30.200.20">
    <property type="entry name" value="Phosphorylase Kinase, domain 1"/>
    <property type="match status" value="1"/>
</dbReference>
<dbReference type="InterPro" id="IPR000719">
    <property type="entry name" value="Prot_kinase_dom"/>
</dbReference>
<dbReference type="AlphaFoldDB" id="A0A8J5I9X4"/>
<accession>A0A8J5I9X4</accession>
<dbReference type="Proteomes" id="UP000734854">
    <property type="component" value="Unassembled WGS sequence"/>
</dbReference>
<dbReference type="InterPro" id="IPR001245">
    <property type="entry name" value="Ser-Thr/Tyr_kinase_cat_dom"/>
</dbReference>
<gene>
    <name evidence="3" type="ORF">ZIOFF_003667</name>
</gene>
<dbReference type="EMBL" id="JACMSC010000001">
    <property type="protein sequence ID" value="KAG6538543.1"/>
    <property type="molecule type" value="Genomic_DNA"/>
</dbReference>
<dbReference type="InterPro" id="IPR050823">
    <property type="entry name" value="Plant_Ser_Thr_Prot_Kinase"/>
</dbReference>